<evidence type="ECO:0000313" key="9">
    <source>
        <dbReference type="Proteomes" id="UP000198372"/>
    </source>
</evidence>
<dbReference type="PIRSF" id="PIRSF006060">
    <property type="entry name" value="AA_transporter"/>
    <property type="match status" value="1"/>
</dbReference>
<sequence length="556" mass="60208">MPSSTKSHESSSAEGGTTTNKPYAADVNHAQTEVEVRSVAGSDEAELARLGYRQEFKREFTNLSVSLDHLASMQRSPALLGVRPLQTISFAFSIMGVASSVATTFGSIMCFCLGTSIAEIVSAYPTNGGLYSASAYLVPRKYKAITGWVVGWLNLLGQVAGVASTEYGLAQMILSAASLSTEGRFVATTGQTYAVFLGLLVIHGLLNSAGTRFLAKITQTFVFCNLGSCLAIIIALLATTKEKHTASYVFTSTINGSGWSSQGLVFLLGLLSVQWTMTDYDATAHISEEVKRASIAAPVAIFVAVIGTGIVGWIYNIVYVLCSGDITRFDGSIYAPAQIIFDNVGPRGFYALWTFVCLTAFQVVATAMQANARTFHAFSRDHGLPDRGLFARLSKQRIPVFSVWLVAFISALMVLLSFASIVAVYAVFALCAMALDTSYVIPIALKMWFRDHPEVNYKPGPFDLGRGPLMYIINLIAIFWTTFVVILLALPTIMPVTALNMNYSSAVTGGVMILSLIWYFAGGRKHYNGPRNLIQEESERTHGNVDGTEYANDHKV</sequence>
<dbReference type="PANTHER" id="PTHR45649">
    <property type="entry name" value="AMINO-ACID PERMEASE BAT1"/>
    <property type="match status" value="1"/>
</dbReference>
<keyword evidence="5 7" id="KW-0472">Membrane</keyword>
<comment type="subcellular location">
    <subcellularLocation>
        <location evidence="1">Membrane</location>
        <topology evidence="1">Multi-pass membrane protein</topology>
    </subcellularLocation>
</comment>
<dbReference type="PANTHER" id="PTHR45649:SF9">
    <property type="entry name" value="AMINO-ACID PERMEASE 2"/>
    <property type="match status" value="1"/>
</dbReference>
<dbReference type="GO" id="GO:0016020">
    <property type="term" value="C:membrane"/>
    <property type="evidence" value="ECO:0007669"/>
    <property type="project" value="UniProtKB-SubCell"/>
</dbReference>
<dbReference type="GO" id="GO:0022857">
    <property type="term" value="F:transmembrane transporter activity"/>
    <property type="evidence" value="ECO:0007669"/>
    <property type="project" value="InterPro"/>
</dbReference>
<evidence type="ECO:0000256" key="7">
    <source>
        <dbReference type="SAM" id="Phobius"/>
    </source>
</evidence>
<evidence type="ECO:0000256" key="1">
    <source>
        <dbReference type="ARBA" id="ARBA00004141"/>
    </source>
</evidence>
<dbReference type="Pfam" id="PF13520">
    <property type="entry name" value="AA_permease_2"/>
    <property type="match status" value="1"/>
</dbReference>
<feature type="compositionally biased region" description="Basic and acidic residues" evidence="6">
    <location>
        <begin position="1"/>
        <end position="11"/>
    </location>
</feature>
<feature type="transmembrane region" description="Helical" evidence="7">
    <location>
        <begin position="185"/>
        <end position="206"/>
    </location>
</feature>
<keyword evidence="4 7" id="KW-1133">Transmembrane helix</keyword>
<evidence type="ECO:0000313" key="8">
    <source>
        <dbReference type="EMBL" id="SCV74638.1"/>
    </source>
</evidence>
<dbReference type="OrthoDB" id="10054429at2759"/>
<protein>
    <submittedName>
        <fullName evidence="8">BQ2448_7667 protein</fullName>
    </submittedName>
</protein>
<proteinExistence type="predicted"/>
<feature type="transmembrane region" description="Helical" evidence="7">
    <location>
        <begin position="502"/>
        <end position="521"/>
    </location>
</feature>
<dbReference type="Gene3D" id="1.20.1740.10">
    <property type="entry name" value="Amino acid/polyamine transporter I"/>
    <property type="match status" value="1"/>
</dbReference>
<feature type="region of interest" description="Disordered" evidence="6">
    <location>
        <begin position="1"/>
        <end position="24"/>
    </location>
</feature>
<organism evidence="8 9">
    <name type="scientific">Microbotryum intermedium</name>
    <dbReference type="NCBI Taxonomy" id="269621"/>
    <lineage>
        <taxon>Eukaryota</taxon>
        <taxon>Fungi</taxon>
        <taxon>Dikarya</taxon>
        <taxon>Basidiomycota</taxon>
        <taxon>Pucciniomycotina</taxon>
        <taxon>Microbotryomycetes</taxon>
        <taxon>Microbotryales</taxon>
        <taxon>Microbotryaceae</taxon>
        <taxon>Microbotryum</taxon>
    </lineage>
</organism>
<feature type="transmembrane region" description="Helical" evidence="7">
    <location>
        <begin position="350"/>
        <end position="370"/>
    </location>
</feature>
<dbReference type="AlphaFoldDB" id="A0A238FTT5"/>
<reference evidence="9" key="1">
    <citation type="submission" date="2016-09" db="EMBL/GenBank/DDBJ databases">
        <authorList>
            <person name="Jeantristanb JTB J.-T."/>
            <person name="Ricardo R."/>
        </authorList>
    </citation>
    <scope>NUCLEOTIDE SEQUENCE [LARGE SCALE GENOMIC DNA]</scope>
</reference>
<accession>A0A238FTT5</accession>
<feature type="transmembrane region" description="Helical" evidence="7">
    <location>
        <begin position="218"/>
        <end position="238"/>
    </location>
</feature>
<evidence type="ECO:0000256" key="4">
    <source>
        <dbReference type="ARBA" id="ARBA00022989"/>
    </source>
</evidence>
<evidence type="ECO:0000256" key="2">
    <source>
        <dbReference type="ARBA" id="ARBA00022448"/>
    </source>
</evidence>
<name>A0A238FTT5_9BASI</name>
<evidence type="ECO:0000256" key="5">
    <source>
        <dbReference type="ARBA" id="ARBA00023136"/>
    </source>
</evidence>
<dbReference type="InterPro" id="IPR002293">
    <property type="entry name" value="AA/rel_permease1"/>
</dbReference>
<feature type="transmembrane region" description="Helical" evidence="7">
    <location>
        <begin position="258"/>
        <end position="275"/>
    </location>
</feature>
<feature type="transmembrane region" description="Helical" evidence="7">
    <location>
        <begin position="295"/>
        <end position="315"/>
    </location>
</feature>
<evidence type="ECO:0000256" key="3">
    <source>
        <dbReference type="ARBA" id="ARBA00022692"/>
    </source>
</evidence>
<feature type="transmembrane region" description="Helical" evidence="7">
    <location>
        <begin position="425"/>
        <end position="449"/>
    </location>
</feature>
<dbReference type="STRING" id="269621.A0A238FTT5"/>
<dbReference type="Proteomes" id="UP000198372">
    <property type="component" value="Unassembled WGS sequence"/>
</dbReference>
<feature type="transmembrane region" description="Helical" evidence="7">
    <location>
        <begin position="469"/>
        <end position="490"/>
    </location>
</feature>
<feature type="transmembrane region" description="Helical" evidence="7">
    <location>
        <begin position="398"/>
        <end position="419"/>
    </location>
</feature>
<evidence type="ECO:0000256" key="6">
    <source>
        <dbReference type="SAM" id="MobiDB-lite"/>
    </source>
</evidence>
<keyword evidence="2" id="KW-0813">Transport</keyword>
<keyword evidence="9" id="KW-1185">Reference proteome</keyword>
<feature type="transmembrane region" description="Helical" evidence="7">
    <location>
        <begin position="145"/>
        <end position="165"/>
    </location>
</feature>
<gene>
    <name evidence="8" type="ORF">BQ2448_7667</name>
</gene>
<keyword evidence="3 7" id="KW-0812">Transmembrane</keyword>
<dbReference type="EMBL" id="FMSP01000023">
    <property type="protein sequence ID" value="SCV74638.1"/>
    <property type="molecule type" value="Genomic_DNA"/>
</dbReference>